<dbReference type="Pfam" id="PF13662">
    <property type="entry name" value="Toprim_4"/>
    <property type="match status" value="1"/>
</dbReference>
<dbReference type="SMART" id="SM00400">
    <property type="entry name" value="ZnF_CHCC"/>
    <property type="match status" value="1"/>
</dbReference>
<dbReference type="EC" id="2.7.7.101" evidence="12"/>
<comment type="similarity">
    <text evidence="12 13">Belongs to the DnaG primase family.</text>
</comment>
<dbReference type="SUPFAM" id="SSF56731">
    <property type="entry name" value="DNA primase core"/>
    <property type="match status" value="1"/>
</dbReference>
<dbReference type="Pfam" id="PF08275">
    <property type="entry name" value="DNAG_N"/>
    <property type="match status" value="1"/>
</dbReference>
<keyword evidence="11 12" id="KW-0804">Transcription</keyword>
<comment type="caution">
    <text evidence="16">The sequence shown here is derived from an EMBL/GenBank/DDBJ whole genome shotgun (WGS) entry which is preliminary data.</text>
</comment>
<evidence type="ECO:0000256" key="13">
    <source>
        <dbReference type="PIRNR" id="PIRNR002811"/>
    </source>
</evidence>
<dbReference type="FunFam" id="3.90.580.10:FF:000001">
    <property type="entry name" value="DNA primase"/>
    <property type="match status" value="1"/>
</dbReference>
<dbReference type="NCBIfam" id="TIGR01391">
    <property type="entry name" value="dnaG"/>
    <property type="match status" value="1"/>
</dbReference>
<dbReference type="InterPro" id="IPR050219">
    <property type="entry name" value="DnaG_primase"/>
</dbReference>
<evidence type="ECO:0000256" key="14">
    <source>
        <dbReference type="PIRSR" id="PIRSR002811-1"/>
    </source>
</evidence>
<dbReference type="Proteomes" id="UP000433493">
    <property type="component" value="Unassembled WGS sequence"/>
</dbReference>
<dbReference type="PROSITE" id="PS50880">
    <property type="entry name" value="TOPRIM"/>
    <property type="match status" value="1"/>
</dbReference>
<keyword evidence="2 12" id="KW-0639">Primosome</keyword>
<gene>
    <name evidence="12" type="primary">dnaG</name>
    <name evidence="16" type="ORF">F8O05_07140</name>
</gene>
<name>A0A7J5BBX7_9MICO</name>
<dbReference type="InterPro" id="IPR006171">
    <property type="entry name" value="TOPRIM_dom"/>
</dbReference>
<comment type="cofactor">
    <cofactor evidence="12 13 14">
        <name>Zn(2+)</name>
        <dbReference type="ChEBI" id="CHEBI:29105"/>
    </cofactor>
    <text evidence="12 13 14">Binds 1 zinc ion per monomer.</text>
</comment>
<dbReference type="Pfam" id="PF08278">
    <property type="entry name" value="DnaG_DnaB_bind"/>
    <property type="match status" value="1"/>
</dbReference>
<dbReference type="InterPro" id="IPR006295">
    <property type="entry name" value="DNA_primase_DnaG"/>
</dbReference>
<dbReference type="GO" id="GO:0006269">
    <property type="term" value="P:DNA replication, synthesis of primer"/>
    <property type="evidence" value="ECO:0007669"/>
    <property type="project" value="UniProtKB-UniRule"/>
</dbReference>
<keyword evidence="10 12" id="KW-0238">DNA-binding</keyword>
<proteinExistence type="inferred from homology"/>
<dbReference type="Gene3D" id="3.40.1360.10">
    <property type="match status" value="1"/>
</dbReference>
<dbReference type="PIRSF" id="PIRSF002811">
    <property type="entry name" value="DnaG"/>
    <property type="match status" value="1"/>
</dbReference>
<evidence type="ECO:0000256" key="9">
    <source>
        <dbReference type="ARBA" id="ARBA00022842"/>
    </source>
</evidence>
<feature type="zinc finger region" description="CHC2-type" evidence="12 14">
    <location>
        <begin position="40"/>
        <end position="64"/>
    </location>
</feature>
<dbReference type="InterPro" id="IPR036977">
    <property type="entry name" value="DNA_primase_Znf_CHC2"/>
</dbReference>
<evidence type="ECO:0000256" key="1">
    <source>
        <dbReference type="ARBA" id="ARBA00022478"/>
    </source>
</evidence>
<evidence type="ECO:0000313" key="17">
    <source>
        <dbReference type="Proteomes" id="UP000433493"/>
    </source>
</evidence>
<evidence type="ECO:0000259" key="15">
    <source>
        <dbReference type="PROSITE" id="PS50880"/>
    </source>
</evidence>
<dbReference type="InterPro" id="IPR034151">
    <property type="entry name" value="TOPRIM_DnaG_bac"/>
</dbReference>
<comment type="catalytic activity">
    <reaction evidence="12">
        <text>ssDNA + n NTP = ssDNA/pppN(pN)n-1 hybrid + (n-1) diphosphate.</text>
        <dbReference type="EC" id="2.7.7.101"/>
    </reaction>
</comment>
<keyword evidence="17" id="KW-1185">Reference proteome</keyword>
<dbReference type="RefSeq" id="WP_158052058.1">
    <property type="nucleotide sequence ID" value="NZ_WBKB01000003.1"/>
</dbReference>
<reference evidence="16 17" key="1">
    <citation type="submission" date="2019-09" db="EMBL/GenBank/DDBJ databases">
        <title>Phylogeny of genus Pseudoclavibacter and closely related genus.</title>
        <authorList>
            <person name="Li Y."/>
        </authorList>
    </citation>
    <scope>NUCLEOTIDE SEQUENCE [LARGE SCALE GENOMIC DNA]</scope>
    <source>
        <strain evidence="16 17">KCTC 13959</strain>
    </source>
</reference>
<dbReference type="InterPro" id="IPR037068">
    <property type="entry name" value="DNA_primase_core_N_sf"/>
</dbReference>
<organism evidence="16 17">
    <name type="scientific">Gulosibacter chungangensis</name>
    <dbReference type="NCBI Taxonomy" id="979746"/>
    <lineage>
        <taxon>Bacteria</taxon>
        <taxon>Bacillati</taxon>
        <taxon>Actinomycetota</taxon>
        <taxon>Actinomycetes</taxon>
        <taxon>Micrococcales</taxon>
        <taxon>Microbacteriaceae</taxon>
        <taxon>Gulosibacter</taxon>
    </lineage>
</organism>
<dbReference type="OrthoDB" id="9803773at2"/>
<accession>A0A7J5BBX7</accession>
<keyword evidence="5 12" id="KW-0235">DNA replication</keyword>
<keyword evidence="9" id="KW-0460">Magnesium</keyword>
<dbReference type="GO" id="GO:0008270">
    <property type="term" value="F:zinc ion binding"/>
    <property type="evidence" value="ECO:0007669"/>
    <property type="project" value="UniProtKB-UniRule"/>
</dbReference>
<keyword evidence="8 12" id="KW-0862">Zinc</keyword>
<dbReference type="InterPro" id="IPR013173">
    <property type="entry name" value="DNA_primase_DnaG_DnaB-bd_dom"/>
</dbReference>
<comment type="function">
    <text evidence="12 13">RNA polymerase that catalyzes the synthesis of short RNA molecules used as primers for DNA polymerase during DNA replication.</text>
</comment>
<dbReference type="GO" id="GO:1990077">
    <property type="term" value="C:primosome complex"/>
    <property type="evidence" value="ECO:0007669"/>
    <property type="project" value="UniProtKB-KW"/>
</dbReference>
<dbReference type="InterPro" id="IPR030846">
    <property type="entry name" value="DnaG_bac"/>
</dbReference>
<keyword evidence="1 12" id="KW-0240">DNA-directed RNA polymerase</keyword>
<keyword evidence="6 12" id="KW-0479">Metal-binding</keyword>
<evidence type="ECO:0000256" key="8">
    <source>
        <dbReference type="ARBA" id="ARBA00022833"/>
    </source>
</evidence>
<evidence type="ECO:0000256" key="3">
    <source>
        <dbReference type="ARBA" id="ARBA00022679"/>
    </source>
</evidence>
<dbReference type="Pfam" id="PF01807">
    <property type="entry name" value="Zn_ribbon_DnaG"/>
    <property type="match status" value="1"/>
</dbReference>
<evidence type="ECO:0000313" key="16">
    <source>
        <dbReference type="EMBL" id="KAB1643643.1"/>
    </source>
</evidence>
<dbReference type="SMART" id="SM00493">
    <property type="entry name" value="TOPRIM"/>
    <property type="match status" value="1"/>
</dbReference>
<comment type="subunit">
    <text evidence="12">Monomer. Interacts with DnaB.</text>
</comment>
<dbReference type="GO" id="GO:0003677">
    <property type="term" value="F:DNA binding"/>
    <property type="evidence" value="ECO:0007669"/>
    <property type="project" value="UniProtKB-KW"/>
</dbReference>
<evidence type="ECO:0000256" key="6">
    <source>
        <dbReference type="ARBA" id="ARBA00022723"/>
    </source>
</evidence>
<dbReference type="EMBL" id="WBKB01000003">
    <property type="protein sequence ID" value="KAB1643643.1"/>
    <property type="molecule type" value="Genomic_DNA"/>
</dbReference>
<comment type="domain">
    <text evidence="12">Contains an N-terminal zinc-binding domain, a central core domain that contains the primase activity, and a C-terminal DnaB-binding domain.</text>
</comment>
<keyword evidence="4 12" id="KW-0548">Nucleotidyltransferase</keyword>
<dbReference type="GO" id="GO:0003899">
    <property type="term" value="F:DNA-directed RNA polymerase activity"/>
    <property type="evidence" value="ECO:0007669"/>
    <property type="project" value="UniProtKB-UniRule"/>
</dbReference>
<dbReference type="Pfam" id="PF10410">
    <property type="entry name" value="DnaB_bind"/>
    <property type="match status" value="1"/>
</dbReference>
<dbReference type="PANTHER" id="PTHR30313:SF2">
    <property type="entry name" value="DNA PRIMASE"/>
    <property type="match status" value="1"/>
</dbReference>
<dbReference type="GO" id="GO:0000428">
    <property type="term" value="C:DNA-directed RNA polymerase complex"/>
    <property type="evidence" value="ECO:0007669"/>
    <property type="project" value="UniProtKB-KW"/>
</dbReference>
<dbReference type="GO" id="GO:0005737">
    <property type="term" value="C:cytoplasm"/>
    <property type="evidence" value="ECO:0007669"/>
    <property type="project" value="TreeGrafter"/>
</dbReference>
<dbReference type="InterPro" id="IPR013264">
    <property type="entry name" value="DNAG_N"/>
</dbReference>
<dbReference type="CDD" id="cd03364">
    <property type="entry name" value="TOPRIM_DnaG_primases"/>
    <property type="match status" value="1"/>
</dbReference>
<keyword evidence="3 12" id="KW-0808">Transferase</keyword>
<protein>
    <recommendedName>
        <fullName evidence="12 13">DNA primase</fullName>
        <ecNumber evidence="12">2.7.7.101</ecNumber>
    </recommendedName>
</protein>
<dbReference type="Gene3D" id="3.90.580.10">
    <property type="entry name" value="Zinc finger, CHC2-type domain"/>
    <property type="match status" value="1"/>
</dbReference>
<sequence>MARIRRSDIDEIRARTNIEDIVGEYVTLKSAGVGSKKGLCPFHDERTPSFHVRPQLGFYHCFGCGESGDVFTFLQKMDHVTFVESVERLAGKLGYQLTYEDGGEAPDHSKRVRLLAATAEAEKFFQNQLARPEAQPARDFLGGRGFDPGAATRFGVGFAPQSWDALTKHLRAQGFSLQEMQDAGLVSTNERGSSYDRFRGRVIWPIRDTSGQTVGFGARKLLEEDKGPKYLNTPETEIYHKSRVLYGLDLAKKDIGRNHEVVVVEGYTDVMAAHLAGVTTAVATCGTAFGVDHIKVLRRIMDDESHRGRVIFNFDPDEAGRKAAMRAFAEENRFVAQTFVAVAPDGFDPCDLRLHRGDQAVRSMVEHPQPMYEFVIREQLRAHNLRTAEGRVAALREAAPIIVGIRDRALRPEYERQLSGWLGMDLEQVHAAVASAERQLQRAASDYPPDYHPEEMDAAGGYTVPAVRMGDLPNDPVTRLERDTLSAVLQYPKMLSDAQLNNVLDAEFSDATLAIVRDAMIVTQSDLGTPQWLPRVQEEVPSSFMPLLNDLSMAPLPAGSGPEQVAAYVRSMAAALVERDLLHRRAELLGELRRTDIETDPLRHRELSEKLVDVERRKRDIRESLEQQV</sequence>
<dbReference type="HAMAP" id="MF_00974">
    <property type="entry name" value="DNA_primase_DnaG"/>
    <property type="match status" value="1"/>
</dbReference>
<dbReference type="PANTHER" id="PTHR30313">
    <property type="entry name" value="DNA PRIMASE"/>
    <property type="match status" value="1"/>
</dbReference>
<dbReference type="FunFam" id="3.90.980.10:FF:000001">
    <property type="entry name" value="DNA primase"/>
    <property type="match status" value="1"/>
</dbReference>
<dbReference type="InterPro" id="IPR002694">
    <property type="entry name" value="Znf_CHC2"/>
</dbReference>
<dbReference type="InterPro" id="IPR019475">
    <property type="entry name" value="DNA_primase_DnaB-bd"/>
</dbReference>
<evidence type="ECO:0000256" key="10">
    <source>
        <dbReference type="ARBA" id="ARBA00023125"/>
    </source>
</evidence>
<dbReference type="Gene3D" id="3.90.980.10">
    <property type="entry name" value="DNA primase, catalytic core, N-terminal domain"/>
    <property type="match status" value="1"/>
</dbReference>
<dbReference type="AlphaFoldDB" id="A0A7J5BBX7"/>
<evidence type="ECO:0000256" key="5">
    <source>
        <dbReference type="ARBA" id="ARBA00022705"/>
    </source>
</evidence>
<evidence type="ECO:0000256" key="11">
    <source>
        <dbReference type="ARBA" id="ARBA00023163"/>
    </source>
</evidence>
<keyword evidence="7 12" id="KW-0863">Zinc-finger</keyword>
<dbReference type="SUPFAM" id="SSF57783">
    <property type="entry name" value="Zinc beta-ribbon"/>
    <property type="match status" value="1"/>
</dbReference>
<evidence type="ECO:0000256" key="7">
    <source>
        <dbReference type="ARBA" id="ARBA00022771"/>
    </source>
</evidence>
<evidence type="ECO:0000256" key="12">
    <source>
        <dbReference type="HAMAP-Rule" id="MF_00974"/>
    </source>
</evidence>
<evidence type="ECO:0000256" key="4">
    <source>
        <dbReference type="ARBA" id="ARBA00022695"/>
    </source>
</evidence>
<evidence type="ECO:0000256" key="2">
    <source>
        <dbReference type="ARBA" id="ARBA00022515"/>
    </source>
</evidence>
<feature type="domain" description="Toprim" evidence="15">
    <location>
        <begin position="259"/>
        <end position="344"/>
    </location>
</feature>